<reference evidence="2 3" key="1">
    <citation type="submission" date="2018-08" db="EMBL/GenBank/DDBJ databases">
        <title>Genome and evolution of the arbuscular mycorrhizal fungus Diversispora epigaea (formerly Glomus versiforme) and its bacterial endosymbionts.</title>
        <authorList>
            <person name="Sun X."/>
            <person name="Fei Z."/>
            <person name="Harrison M."/>
        </authorList>
    </citation>
    <scope>NUCLEOTIDE SEQUENCE [LARGE SCALE GENOMIC DNA]</scope>
    <source>
        <strain evidence="2 3">IT104</strain>
    </source>
</reference>
<dbReference type="AlphaFoldDB" id="A0A397JM02"/>
<comment type="caution">
    <text evidence="2">The sequence shown here is derived from an EMBL/GenBank/DDBJ whole genome shotgun (WGS) entry which is preliminary data.</text>
</comment>
<dbReference type="Pfam" id="PF18759">
    <property type="entry name" value="Plavaka"/>
    <property type="match status" value="1"/>
</dbReference>
<dbReference type="Proteomes" id="UP000266861">
    <property type="component" value="Unassembled WGS sequence"/>
</dbReference>
<keyword evidence="3" id="KW-1185">Reference proteome</keyword>
<sequence>MNLSRLLYYKHRILVHNNKEYFINYQPVIKCIENLLSNPEISQLFVYDYKKLEIENEQLYGEQYTGNWWKKVKESIPSVAYILSIILYSDATTTDTLEERQSVQEIENLPSGSEITDLFKYGDYDADASVSLEVISNIPERFEEILFESSRNEDSDVENLQNEDSNIKRLQNEDLDVRSESSRNEDSDVEEFPNESYADLMTLVTKYNLNNKAGNAIIKFFNKHSNLSISPLPKNIETD</sequence>
<evidence type="ECO:0000313" key="2">
    <source>
        <dbReference type="EMBL" id="RHZ85530.1"/>
    </source>
</evidence>
<proteinExistence type="predicted"/>
<protein>
    <submittedName>
        <fullName evidence="2">Uncharacterized protein</fullName>
    </submittedName>
</protein>
<dbReference type="InterPro" id="IPR041078">
    <property type="entry name" value="Plavaka"/>
</dbReference>
<accession>A0A397JM02</accession>
<evidence type="ECO:0000256" key="1">
    <source>
        <dbReference type="SAM" id="MobiDB-lite"/>
    </source>
</evidence>
<dbReference type="EMBL" id="PQFF01000061">
    <property type="protein sequence ID" value="RHZ85530.1"/>
    <property type="molecule type" value="Genomic_DNA"/>
</dbReference>
<evidence type="ECO:0000313" key="3">
    <source>
        <dbReference type="Proteomes" id="UP000266861"/>
    </source>
</evidence>
<organism evidence="2 3">
    <name type="scientific">Diversispora epigaea</name>
    <dbReference type="NCBI Taxonomy" id="1348612"/>
    <lineage>
        <taxon>Eukaryota</taxon>
        <taxon>Fungi</taxon>
        <taxon>Fungi incertae sedis</taxon>
        <taxon>Mucoromycota</taxon>
        <taxon>Glomeromycotina</taxon>
        <taxon>Glomeromycetes</taxon>
        <taxon>Diversisporales</taxon>
        <taxon>Diversisporaceae</taxon>
        <taxon>Diversispora</taxon>
    </lineage>
</organism>
<gene>
    <name evidence="2" type="ORF">Glove_64g9</name>
</gene>
<name>A0A397JM02_9GLOM</name>
<feature type="compositionally biased region" description="Basic and acidic residues" evidence="1">
    <location>
        <begin position="165"/>
        <end position="186"/>
    </location>
</feature>
<feature type="region of interest" description="Disordered" evidence="1">
    <location>
        <begin position="153"/>
        <end position="192"/>
    </location>
</feature>